<name>W6UIA2_ECHGR</name>
<sequence>MGAKNGIFNVSIADILSEIRGNEQSWKGSVGYDALVGICQSDGTQGLLPYNRMVKFDKSFTDRQTPITTEIHLSIYLTILSIHHLSDTNQHNSFYPQLPSFPLSRLPASSSSSSSSSSSISHSFMHSWSIHLCLFRNLSERSPSKAFFFKNEETGGKRNIRECGS</sequence>
<evidence type="ECO:0000313" key="2">
    <source>
        <dbReference type="Proteomes" id="UP000019149"/>
    </source>
</evidence>
<dbReference type="RefSeq" id="XP_024352022.1">
    <property type="nucleotide sequence ID" value="XM_024493514.1"/>
</dbReference>
<dbReference type="GeneID" id="36339980"/>
<keyword evidence="2" id="KW-1185">Reference proteome</keyword>
<accession>W6UIA2</accession>
<dbReference type="EMBL" id="APAU02000026">
    <property type="protein sequence ID" value="EUB60826.1"/>
    <property type="molecule type" value="Genomic_DNA"/>
</dbReference>
<gene>
    <name evidence="1" type="ORF">EGR_04265</name>
</gene>
<dbReference type="CTD" id="36339980"/>
<organism evidence="1 2">
    <name type="scientific">Echinococcus granulosus</name>
    <name type="common">Hydatid tapeworm</name>
    <dbReference type="NCBI Taxonomy" id="6210"/>
    <lineage>
        <taxon>Eukaryota</taxon>
        <taxon>Metazoa</taxon>
        <taxon>Spiralia</taxon>
        <taxon>Lophotrochozoa</taxon>
        <taxon>Platyhelminthes</taxon>
        <taxon>Cestoda</taxon>
        <taxon>Eucestoda</taxon>
        <taxon>Cyclophyllidea</taxon>
        <taxon>Taeniidae</taxon>
        <taxon>Echinococcus</taxon>
        <taxon>Echinococcus granulosus group</taxon>
    </lineage>
</organism>
<proteinExistence type="predicted"/>
<dbReference type="AlphaFoldDB" id="W6UIA2"/>
<protein>
    <submittedName>
        <fullName evidence="1">Uncharacterized protein</fullName>
    </submittedName>
</protein>
<dbReference type="Proteomes" id="UP000019149">
    <property type="component" value="Unassembled WGS sequence"/>
</dbReference>
<comment type="caution">
    <text evidence="1">The sequence shown here is derived from an EMBL/GenBank/DDBJ whole genome shotgun (WGS) entry which is preliminary data.</text>
</comment>
<evidence type="ECO:0000313" key="1">
    <source>
        <dbReference type="EMBL" id="EUB60826.1"/>
    </source>
</evidence>
<reference evidence="1 2" key="1">
    <citation type="journal article" date="2013" name="Nat. Genet.">
        <title>The genome of the hydatid tapeworm Echinococcus granulosus.</title>
        <authorList>
            <person name="Zheng H."/>
            <person name="Zhang W."/>
            <person name="Zhang L."/>
            <person name="Zhang Z."/>
            <person name="Li J."/>
            <person name="Lu G."/>
            <person name="Zhu Y."/>
            <person name="Wang Y."/>
            <person name="Huang Y."/>
            <person name="Liu J."/>
            <person name="Kang H."/>
            <person name="Chen J."/>
            <person name="Wang L."/>
            <person name="Chen A."/>
            <person name="Yu S."/>
            <person name="Gao Z."/>
            <person name="Jin L."/>
            <person name="Gu W."/>
            <person name="Wang Z."/>
            <person name="Zhao L."/>
            <person name="Shi B."/>
            <person name="Wen H."/>
            <person name="Lin R."/>
            <person name="Jones M.K."/>
            <person name="Brejova B."/>
            <person name="Vinar T."/>
            <person name="Zhao G."/>
            <person name="McManus D.P."/>
            <person name="Chen Z."/>
            <person name="Zhou Y."/>
            <person name="Wang S."/>
        </authorList>
    </citation>
    <scope>NUCLEOTIDE SEQUENCE [LARGE SCALE GENOMIC DNA]</scope>
</reference>
<dbReference type="KEGG" id="egl:EGR_04265"/>